<sequence length="485" mass="50731">MQNIWKTLSLTLAAMLLGCLLTSVVLSLPATLQNDAIAQAPTAALSRLNNSTALDLSESFRNVADAMRPTVVSIHTHATEQVRGGNVPPGFEDFFGQLPPRSREREGLGSGVIVRTDGYILTNNHVVEGTDELEVELSDGRRLAAKIMGTDPETDLAVIKIEGTNYAAARLGDSEAIRVGDWVLAIGSPFGLEQTVTAGIISAKNRVQGIVGSGQGIEDFLQTDAAINPGNSGGPLVNLQGEVIGINTAIESRSGGSNGIGFAIPSGMASMVVTSIIESGAVQRGFLGAQVGDLNEQLAKEFGIQSSTGALVISVLNDQPAALGGLQPGDVVTSINGKRMSSGTAVRNHVASQRPGSVLKMQITRNGQPLQLNVTLGTRSRQAMAMFKPGDAGIGAILRPIDPQLAQQLGYTNLDTGLVVTRVEKGSLAARSGLSIGDVIVAVNGRPADTVQVLREAIEQTRAKEQASRIVFLSGNARREIIIQP</sequence>
<dbReference type="SUPFAM" id="SSF50156">
    <property type="entry name" value="PDZ domain-like"/>
    <property type="match status" value="2"/>
</dbReference>
<dbReference type="InterPro" id="IPR036034">
    <property type="entry name" value="PDZ_sf"/>
</dbReference>
<dbReference type="InterPro" id="IPR009003">
    <property type="entry name" value="Peptidase_S1_PA"/>
</dbReference>
<evidence type="ECO:0000256" key="5">
    <source>
        <dbReference type="ARBA" id="ARBA00022737"/>
    </source>
</evidence>
<dbReference type="Gene3D" id="2.40.10.120">
    <property type="match status" value="1"/>
</dbReference>
<dbReference type="SUPFAM" id="SSF50494">
    <property type="entry name" value="Trypsin-like serine proteases"/>
    <property type="match status" value="1"/>
</dbReference>
<dbReference type="FunFam" id="2.40.10.10:FF:000001">
    <property type="entry name" value="Periplasmic serine protease DegS"/>
    <property type="match status" value="1"/>
</dbReference>
<feature type="active site" description="Charge relay system" evidence="9">
    <location>
        <position position="232"/>
    </location>
</feature>
<name>A0A517MCE3_9BACT</name>
<feature type="active site" description="Charge relay system" evidence="9">
    <location>
        <position position="155"/>
    </location>
</feature>
<feature type="active site" description="Charge relay system" evidence="9">
    <location>
        <position position="125"/>
    </location>
</feature>
<feature type="binding site" evidence="10">
    <location>
        <position position="155"/>
    </location>
    <ligand>
        <name>substrate</name>
    </ligand>
</feature>
<dbReference type="NCBIfam" id="TIGR02037">
    <property type="entry name" value="degP_htrA_DO"/>
    <property type="match status" value="1"/>
</dbReference>
<dbReference type="Pfam" id="PF13365">
    <property type="entry name" value="Trypsin_2"/>
    <property type="match status" value="1"/>
</dbReference>
<proteinExistence type="inferred from homology"/>
<dbReference type="GO" id="GO:0004252">
    <property type="term" value="F:serine-type endopeptidase activity"/>
    <property type="evidence" value="ECO:0007669"/>
    <property type="project" value="InterPro"/>
</dbReference>
<keyword evidence="13" id="KW-1185">Reference proteome</keyword>
<dbReference type="AlphaFoldDB" id="A0A517MCE3"/>
<dbReference type="Pfam" id="PF17820">
    <property type="entry name" value="PDZ_6"/>
    <property type="match status" value="1"/>
</dbReference>
<feature type="domain" description="PDZ" evidence="11">
    <location>
        <begin position="383"/>
        <end position="476"/>
    </location>
</feature>
<keyword evidence="5" id="KW-0677">Repeat</keyword>
<evidence type="ECO:0000256" key="6">
    <source>
        <dbReference type="ARBA" id="ARBA00022764"/>
    </source>
</evidence>
<dbReference type="EC" id="3.4.21.107" evidence="12"/>
<dbReference type="Gene3D" id="2.30.42.10">
    <property type="match status" value="2"/>
</dbReference>
<keyword evidence="3 12" id="KW-0645">Protease</keyword>
<dbReference type="InterPro" id="IPR001940">
    <property type="entry name" value="Peptidase_S1C"/>
</dbReference>
<feature type="binding site" evidence="10">
    <location>
        <begin position="230"/>
        <end position="232"/>
    </location>
    <ligand>
        <name>substrate</name>
    </ligand>
</feature>
<evidence type="ECO:0000313" key="13">
    <source>
        <dbReference type="Proteomes" id="UP000320672"/>
    </source>
</evidence>
<dbReference type="InterPro" id="IPR011782">
    <property type="entry name" value="Pept_S1C_Do"/>
</dbReference>
<dbReference type="PANTHER" id="PTHR22939">
    <property type="entry name" value="SERINE PROTEASE FAMILY S1C HTRA-RELATED"/>
    <property type="match status" value="1"/>
</dbReference>
<evidence type="ECO:0000256" key="7">
    <source>
        <dbReference type="ARBA" id="ARBA00022801"/>
    </source>
</evidence>
<dbReference type="InterPro" id="IPR001478">
    <property type="entry name" value="PDZ"/>
</dbReference>
<dbReference type="EMBL" id="CP036262">
    <property type="protein sequence ID" value="QDS92562.1"/>
    <property type="molecule type" value="Genomic_DNA"/>
</dbReference>
<evidence type="ECO:0000256" key="9">
    <source>
        <dbReference type="PIRSR" id="PIRSR611782-1"/>
    </source>
</evidence>
<evidence type="ECO:0000256" key="1">
    <source>
        <dbReference type="ARBA" id="ARBA00004418"/>
    </source>
</evidence>
<keyword evidence="4" id="KW-0732">Signal</keyword>
<evidence type="ECO:0000256" key="8">
    <source>
        <dbReference type="ARBA" id="ARBA00022825"/>
    </source>
</evidence>
<comment type="similarity">
    <text evidence="2">Belongs to the peptidase S1C family.</text>
</comment>
<dbReference type="Proteomes" id="UP000320672">
    <property type="component" value="Chromosome"/>
</dbReference>
<keyword evidence="7 12" id="KW-0378">Hydrolase</keyword>
<dbReference type="GO" id="GO:0042597">
    <property type="term" value="C:periplasmic space"/>
    <property type="evidence" value="ECO:0007669"/>
    <property type="project" value="UniProtKB-SubCell"/>
</dbReference>
<evidence type="ECO:0000259" key="11">
    <source>
        <dbReference type="PROSITE" id="PS50106"/>
    </source>
</evidence>
<comment type="subcellular location">
    <subcellularLocation>
        <location evidence="1">Periplasm</location>
    </subcellularLocation>
</comment>
<dbReference type="Pfam" id="PF13180">
    <property type="entry name" value="PDZ_2"/>
    <property type="match status" value="1"/>
</dbReference>
<accession>A0A517MCE3</accession>
<evidence type="ECO:0000256" key="4">
    <source>
        <dbReference type="ARBA" id="ARBA00022729"/>
    </source>
</evidence>
<evidence type="ECO:0000256" key="10">
    <source>
        <dbReference type="PIRSR" id="PIRSR611782-2"/>
    </source>
</evidence>
<reference evidence="12 13" key="1">
    <citation type="submission" date="2019-02" db="EMBL/GenBank/DDBJ databases">
        <title>Deep-cultivation of Planctomycetes and their phenomic and genomic characterization uncovers novel biology.</title>
        <authorList>
            <person name="Wiegand S."/>
            <person name="Jogler M."/>
            <person name="Boedeker C."/>
            <person name="Pinto D."/>
            <person name="Vollmers J."/>
            <person name="Rivas-Marin E."/>
            <person name="Kohn T."/>
            <person name="Peeters S.H."/>
            <person name="Heuer A."/>
            <person name="Rast P."/>
            <person name="Oberbeckmann S."/>
            <person name="Bunk B."/>
            <person name="Jeske O."/>
            <person name="Meyerdierks A."/>
            <person name="Storesund J.E."/>
            <person name="Kallscheuer N."/>
            <person name="Luecker S."/>
            <person name="Lage O.M."/>
            <person name="Pohl T."/>
            <person name="Merkel B.J."/>
            <person name="Hornburger P."/>
            <person name="Mueller R.-W."/>
            <person name="Bruemmer F."/>
            <person name="Labrenz M."/>
            <person name="Spormann A.M."/>
            <person name="Op den Camp H."/>
            <person name="Overmann J."/>
            <person name="Amann R."/>
            <person name="Jetten M.S.M."/>
            <person name="Mascher T."/>
            <person name="Medema M.H."/>
            <person name="Devos D.P."/>
            <person name="Kaster A.-K."/>
            <person name="Ovreas L."/>
            <person name="Rohde M."/>
            <person name="Galperin M.Y."/>
            <person name="Jogler C."/>
        </authorList>
    </citation>
    <scope>NUCLEOTIDE SEQUENCE [LARGE SCALE GENOMIC DNA]</scope>
    <source>
        <strain evidence="12 13">FF011L</strain>
    </source>
</reference>
<evidence type="ECO:0000313" key="12">
    <source>
        <dbReference type="EMBL" id="QDS92562.1"/>
    </source>
</evidence>
<feature type="binding site" evidence="10">
    <location>
        <position position="125"/>
    </location>
    <ligand>
        <name>substrate</name>
    </ligand>
</feature>
<keyword evidence="8" id="KW-0720">Serine protease</keyword>
<dbReference type="PANTHER" id="PTHR22939:SF129">
    <property type="entry name" value="SERINE PROTEASE HTRA2, MITOCHONDRIAL"/>
    <property type="match status" value="1"/>
</dbReference>
<dbReference type="PROSITE" id="PS50106">
    <property type="entry name" value="PDZ"/>
    <property type="match status" value="2"/>
</dbReference>
<organism evidence="12 13">
    <name type="scientific">Roseimaritima multifibrata</name>
    <dbReference type="NCBI Taxonomy" id="1930274"/>
    <lineage>
        <taxon>Bacteria</taxon>
        <taxon>Pseudomonadati</taxon>
        <taxon>Planctomycetota</taxon>
        <taxon>Planctomycetia</taxon>
        <taxon>Pirellulales</taxon>
        <taxon>Pirellulaceae</taxon>
        <taxon>Roseimaritima</taxon>
    </lineage>
</organism>
<evidence type="ECO:0000256" key="2">
    <source>
        <dbReference type="ARBA" id="ARBA00010541"/>
    </source>
</evidence>
<dbReference type="KEGG" id="rml:FF011L_13090"/>
<dbReference type="PRINTS" id="PR00834">
    <property type="entry name" value="PROTEASES2C"/>
</dbReference>
<dbReference type="GO" id="GO:0006508">
    <property type="term" value="P:proteolysis"/>
    <property type="evidence" value="ECO:0007669"/>
    <property type="project" value="UniProtKB-KW"/>
</dbReference>
<protein>
    <submittedName>
        <fullName evidence="12">Periplasmic serine endoprotease DegP</fullName>
        <ecNumber evidence="12">3.4.21.107</ecNumber>
    </submittedName>
</protein>
<dbReference type="SMART" id="SM00228">
    <property type="entry name" value="PDZ"/>
    <property type="match status" value="2"/>
</dbReference>
<dbReference type="InterPro" id="IPR041489">
    <property type="entry name" value="PDZ_6"/>
</dbReference>
<dbReference type="RefSeq" id="WP_145350798.1">
    <property type="nucleotide sequence ID" value="NZ_CP036262.1"/>
</dbReference>
<feature type="domain" description="PDZ" evidence="11">
    <location>
        <begin position="276"/>
        <end position="367"/>
    </location>
</feature>
<evidence type="ECO:0000256" key="3">
    <source>
        <dbReference type="ARBA" id="ARBA00022670"/>
    </source>
</evidence>
<gene>
    <name evidence="12" type="primary">degP_3</name>
    <name evidence="12" type="ORF">FF011L_13090</name>
</gene>
<dbReference type="PROSITE" id="PS51257">
    <property type="entry name" value="PROKAR_LIPOPROTEIN"/>
    <property type="match status" value="1"/>
</dbReference>
<keyword evidence="6" id="KW-0574">Periplasm</keyword>
<dbReference type="OrthoDB" id="248175at2"/>